<dbReference type="Gene3D" id="2.40.320.10">
    <property type="entry name" value="Hypothetical Protein Pfu-838710-001"/>
    <property type="match status" value="1"/>
</dbReference>
<dbReference type="InterPro" id="IPR033469">
    <property type="entry name" value="CYTH-like_dom_sf"/>
</dbReference>
<dbReference type="AlphaFoldDB" id="A0A4R0K863"/>
<gene>
    <name evidence="2" type="ORF">E0H73_36585</name>
</gene>
<dbReference type="SUPFAM" id="SSF55154">
    <property type="entry name" value="CYTH-like phosphatases"/>
    <property type="match status" value="1"/>
</dbReference>
<evidence type="ECO:0000313" key="2">
    <source>
        <dbReference type="EMBL" id="TCC55114.1"/>
    </source>
</evidence>
<name>A0A4R0K863_9ACTN</name>
<accession>A0A4R0K863</accession>
<sequence length="178" mass="20125">MPIEFEAKVLDVEPDELAERILRLGGRQVGDRLMRRYVYDVVAGDVSRWIRLRDSGAAVTLSVKEIAHDGIDGTSETEVEVGDFEGTNELLGRIGFEPKSYQENRRMSFELEGAQLEIDWWPLIPPYLEIEGQSREHVVRVGEALGISADELTGENTVKVYARYGIDLAEISELRFPE</sequence>
<reference evidence="2 3" key="1">
    <citation type="submission" date="2019-02" db="EMBL/GenBank/DDBJ databases">
        <title>Kribbella capetownensis sp. nov. and Kribbella speibonae sp. nov., isolated from soil.</title>
        <authorList>
            <person name="Curtis S.M."/>
            <person name="Norton I."/>
            <person name="Everest G.J."/>
            <person name="Meyers P.R."/>
        </authorList>
    </citation>
    <scope>NUCLEOTIDE SEQUENCE [LARGE SCALE GENOMIC DNA]</scope>
    <source>
        <strain evidence="2 3">NRRL B-24813</strain>
    </source>
</reference>
<dbReference type="EMBL" id="SJKB01000016">
    <property type="protein sequence ID" value="TCC55114.1"/>
    <property type="molecule type" value="Genomic_DNA"/>
</dbReference>
<dbReference type="Proteomes" id="UP000291144">
    <property type="component" value="Unassembled WGS sequence"/>
</dbReference>
<protein>
    <submittedName>
        <fullName evidence="2">CYTH domain-containing protein</fullName>
    </submittedName>
</protein>
<organism evidence="2 3">
    <name type="scientific">Kribbella pittospori</name>
    <dbReference type="NCBI Taxonomy" id="722689"/>
    <lineage>
        <taxon>Bacteria</taxon>
        <taxon>Bacillati</taxon>
        <taxon>Actinomycetota</taxon>
        <taxon>Actinomycetes</taxon>
        <taxon>Propionibacteriales</taxon>
        <taxon>Kribbellaceae</taxon>
        <taxon>Kribbella</taxon>
    </lineage>
</organism>
<dbReference type="OrthoDB" id="2988223at2"/>
<feature type="domain" description="CYTH" evidence="1">
    <location>
        <begin position="2"/>
        <end position="163"/>
    </location>
</feature>
<keyword evidence="3" id="KW-1185">Reference proteome</keyword>
<dbReference type="RefSeq" id="WP_131364296.1">
    <property type="nucleotide sequence ID" value="NZ_SJKB01000016.1"/>
</dbReference>
<dbReference type="PROSITE" id="PS51707">
    <property type="entry name" value="CYTH"/>
    <property type="match status" value="1"/>
</dbReference>
<comment type="caution">
    <text evidence="2">The sequence shown here is derived from an EMBL/GenBank/DDBJ whole genome shotgun (WGS) entry which is preliminary data.</text>
</comment>
<evidence type="ECO:0000259" key="1">
    <source>
        <dbReference type="PROSITE" id="PS51707"/>
    </source>
</evidence>
<evidence type="ECO:0000313" key="3">
    <source>
        <dbReference type="Proteomes" id="UP000291144"/>
    </source>
</evidence>
<proteinExistence type="predicted"/>
<dbReference type="InterPro" id="IPR023577">
    <property type="entry name" value="CYTH_domain"/>
</dbReference>
<dbReference type="Pfam" id="PF01928">
    <property type="entry name" value="CYTH"/>
    <property type="match status" value="1"/>
</dbReference>